<sequence>MESPLSYTLSLADIGELQALVDKLEAMDFNPAEPRFFDQSWDLTAMVPTGVRRFLAEFCRYEPAA</sequence>
<keyword evidence="2" id="KW-1185">Reference proteome</keyword>
<evidence type="ECO:0000313" key="2">
    <source>
        <dbReference type="Proteomes" id="UP001597045"/>
    </source>
</evidence>
<accession>A0ABW3MAC7</accession>
<protein>
    <submittedName>
        <fullName evidence="1">Uncharacterized protein</fullName>
    </submittedName>
</protein>
<proteinExistence type="predicted"/>
<name>A0ABW3MAC7_9PSEU</name>
<reference evidence="2" key="1">
    <citation type="journal article" date="2019" name="Int. J. Syst. Evol. Microbiol.">
        <title>The Global Catalogue of Microorganisms (GCM) 10K type strain sequencing project: providing services to taxonomists for standard genome sequencing and annotation.</title>
        <authorList>
            <consortium name="The Broad Institute Genomics Platform"/>
            <consortium name="The Broad Institute Genome Sequencing Center for Infectious Disease"/>
            <person name="Wu L."/>
            <person name="Ma J."/>
        </authorList>
    </citation>
    <scope>NUCLEOTIDE SEQUENCE [LARGE SCALE GENOMIC DNA]</scope>
    <source>
        <strain evidence="2">JCM 31486</strain>
    </source>
</reference>
<dbReference type="EMBL" id="JBHTIS010000690">
    <property type="protein sequence ID" value="MFD1046529.1"/>
    <property type="molecule type" value="Genomic_DNA"/>
</dbReference>
<comment type="caution">
    <text evidence="1">The sequence shown here is derived from an EMBL/GenBank/DDBJ whole genome shotgun (WGS) entry which is preliminary data.</text>
</comment>
<evidence type="ECO:0000313" key="1">
    <source>
        <dbReference type="EMBL" id="MFD1046529.1"/>
    </source>
</evidence>
<dbReference type="Proteomes" id="UP001597045">
    <property type="component" value="Unassembled WGS sequence"/>
</dbReference>
<feature type="non-terminal residue" evidence="1">
    <location>
        <position position="65"/>
    </location>
</feature>
<organism evidence="1 2">
    <name type="scientific">Kibdelosporangium lantanae</name>
    <dbReference type="NCBI Taxonomy" id="1497396"/>
    <lineage>
        <taxon>Bacteria</taxon>
        <taxon>Bacillati</taxon>
        <taxon>Actinomycetota</taxon>
        <taxon>Actinomycetes</taxon>
        <taxon>Pseudonocardiales</taxon>
        <taxon>Pseudonocardiaceae</taxon>
        <taxon>Kibdelosporangium</taxon>
    </lineage>
</organism>
<gene>
    <name evidence="1" type="ORF">ACFQ1S_13680</name>
</gene>